<reference evidence="3 4" key="1">
    <citation type="journal article" date="2007" name="Nat. Biotechnol.">
        <title>Complete genome sequence of the myxobacterium Sorangium cellulosum.</title>
        <authorList>
            <person name="Schneiker S."/>
            <person name="Perlova O."/>
            <person name="Kaiser O."/>
            <person name="Gerth K."/>
            <person name="Alici A."/>
            <person name="Altmeyer M.O."/>
            <person name="Bartels D."/>
            <person name="Bekel T."/>
            <person name="Beyer S."/>
            <person name="Bode E."/>
            <person name="Bode H.B."/>
            <person name="Bolten C.J."/>
            <person name="Choudhuri J.V."/>
            <person name="Doss S."/>
            <person name="Elnakady Y.A."/>
            <person name="Frank B."/>
            <person name="Gaigalat L."/>
            <person name="Goesmann A."/>
            <person name="Groeger C."/>
            <person name="Gross F."/>
            <person name="Jelsbak L."/>
            <person name="Jelsbak L."/>
            <person name="Kalinowski J."/>
            <person name="Kegler C."/>
            <person name="Knauber T."/>
            <person name="Konietzny S."/>
            <person name="Kopp M."/>
            <person name="Krause L."/>
            <person name="Krug D."/>
            <person name="Linke B."/>
            <person name="Mahmud T."/>
            <person name="Martinez-Arias R."/>
            <person name="McHardy A.C."/>
            <person name="Merai M."/>
            <person name="Meyer F."/>
            <person name="Mormann S."/>
            <person name="Munoz-Dorado J."/>
            <person name="Perez J."/>
            <person name="Pradella S."/>
            <person name="Rachid S."/>
            <person name="Raddatz G."/>
            <person name="Rosenau F."/>
            <person name="Rueckert C."/>
            <person name="Sasse F."/>
            <person name="Scharfe M."/>
            <person name="Schuster S.C."/>
            <person name="Suen G."/>
            <person name="Treuner-Lange A."/>
            <person name="Velicer G.J."/>
            <person name="Vorholter F.-J."/>
            <person name="Weissman K.J."/>
            <person name="Welch R.D."/>
            <person name="Wenzel S.C."/>
            <person name="Whitworth D.E."/>
            <person name="Wilhelm S."/>
            <person name="Wittmann C."/>
            <person name="Bloecker H."/>
            <person name="Puehler A."/>
            <person name="Mueller R."/>
        </authorList>
    </citation>
    <scope>NUCLEOTIDE SEQUENCE [LARGE SCALE GENOMIC DNA]</scope>
    <source>
        <strain evidence="4">So ce56</strain>
    </source>
</reference>
<dbReference type="AlphaFoldDB" id="A9GY70"/>
<evidence type="ECO:0000256" key="1">
    <source>
        <dbReference type="SAM" id="MobiDB-lite"/>
    </source>
</evidence>
<feature type="region of interest" description="Disordered" evidence="1">
    <location>
        <begin position="438"/>
        <end position="459"/>
    </location>
</feature>
<feature type="region of interest" description="Disordered" evidence="1">
    <location>
        <begin position="1"/>
        <end position="26"/>
    </location>
</feature>
<dbReference type="EMBL" id="AM746676">
    <property type="protein sequence ID" value="CAN97195.1"/>
    <property type="molecule type" value="Genomic_DNA"/>
</dbReference>
<dbReference type="RefSeq" id="WP_012239634.1">
    <property type="nucleotide sequence ID" value="NC_010162.1"/>
</dbReference>
<sequence length="459" mass="48007">MDDRGLTSTDDHRGPRGAGDAAAAMSEGAPGAASLERLCKVEVQDARRDKRLLGAVVVASLVGTFAAPWGLAVLGMEKASLVAALIGLGSYFASALSFAGADRGPGERRLRDGSVKIEGERLLIAEGAKESSLPLARLAGGWTERTPNGHAAVLSFSDGRVAAVEQASEEEAIDLLSRAGAGAQARAVRMRTYREDSSGRKIAGCLLAFFVLILAPGALALLILLFTAIAQWSIAPLGPMVAMGGLAPLLGVAAWLWSKVTPSWVHIGTDGVMVKSAFRRRFLPHRAIVQVALTHGGVGGVYHFVKIGLRHGESITVPAASPAEATALIVRIQAAQAAVAMQDRARLLEVIARNGRPLAEWKRALGSLVASTGYRTAGNDLEEVLRIVEDGSAPPEQRVAAALAARPHGGEAVERRIRVAAEASAEPKLRLALEKVSAGEDEDDLLEEIGAGDARRAAL</sequence>
<evidence type="ECO:0000313" key="3">
    <source>
        <dbReference type="EMBL" id="CAN97195.1"/>
    </source>
</evidence>
<evidence type="ECO:0000256" key="2">
    <source>
        <dbReference type="SAM" id="Phobius"/>
    </source>
</evidence>
<name>A9GY70_SORC5</name>
<keyword evidence="2" id="KW-1133">Transmembrane helix</keyword>
<keyword evidence="4" id="KW-1185">Reference proteome</keyword>
<feature type="transmembrane region" description="Helical" evidence="2">
    <location>
        <begin position="202"/>
        <end position="230"/>
    </location>
</feature>
<accession>A9GY70</accession>
<dbReference type="Proteomes" id="UP000002139">
    <property type="component" value="Chromosome"/>
</dbReference>
<evidence type="ECO:0000313" key="4">
    <source>
        <dbReference type="Proteomes" id="UP000002139"/>
    </source>
</evidence>
<feature type="transmembrane region" description="Helical" evidence="2">
    <location>
        <begin position="81"/>
        <end position="101"/>
    </location>
</feature>
<protein>
    <recommendedName>
        <fullName evidence="5">PH domain-containing protein</fullName>
    </recommendedName>
</protein>
<proteinExistence type="predicted"/>
<keyword evidence="2" id="KW-0472">Membrane</keyword>
<evidence type="ECO:0008006" key="5">
    <source>
        <dbReference type="Google" id="ProtNLM"/>
    </source>
</evidence>
<feature type="transmembrane region" description="Helical" evidence="2">
    <location>
        <begin position="52"/>
        <end position="75"/>
    </location>
</feature>
<dbReference type="KEGG" id="scl:sce7026"/>
<dbReference type="HOGENOM" id="CLU_595666_0_0_7"/>
<feature type="compositionally biased region" description="Basic and acidic residues" evidence="1">
    <location>
        <begin position="1"/>
        <end position="14"/>
    </location>
</feature>
<feature type="transmembrane region" description="Helical" evidence="2">
    <location>
        <begin position="236"/>
        <end position="257"/>
    </location>
</feature>
<keyword evidence="2" id="KW-0812">Transmembrane</keyword>
<organism evidence="3 4">
    <name type="scientific">Sorangium cellulosum (strain So ce56)</name>
    <name type="common">Polyangium cellulosum (strain So ce56)</name>
    <dbReference type="NCBI Taxonomy" id="448385"/>
    <lineage>
        <taxon>Bacteria</taxon>
        <taxon>Pseudomonadati</taxon>
        <taxon>Myxococcota</taxon>
        <taxon>Polyangia</taxon>
        <taxon>Polyangiales</taxon>
        <taxon>Polyangiaceae</taxon>
        <taxon>Sorangium</taxon>
    </lineage>
</organism>
<gene>
    <name evidence="3" type="ordered locus">sce7026</name>
</gene>